<dbReference type="Proteomes" id="UP000001950">
    <property type="component" value="Chromosome 2"/>
</dbReference>
<dbReference type="AlphaFoldDB" id="Q4UEB0"/>
<dbReference type="STRING" id="5874.Q4UEB0"/>
<proteinExistence type="predicted"/>
<dbReference type="SUPFAM" id="SSF52540">
    <property type="entry name" value="P-loop containing nucleoside triphosphate hydrolases"/>
    <property type="match status" value="1"/>
</dbReference>
<evidence type="ECO:0000313" key="2">
    <source>
        <dbReference type="EMBL" id="CAI74579.1"/>
    </source>
</evidence>
<sequence>MDCKLSSSYKIIPTRLFQTSSFSDVTVEKPITKPISNSNTRCVLSKNLEDLLYVDDLNDEEVIVCLLRRFFRQKYFTYFGKVLFFLQPDRDILTNSSQFLYSDLHNQCHLYSFLKQIFAEFISSDGVCIFFHGDSNDQLHTMNKSLIFLLKLANIQGFQGAEELNVRINDVMRLLEYWTSDSTNLMTSYKINFVGNCVESVNFIPNFATDFSSLSGHVNMKLPSIFYGLIYSILKGKNLHWITYTLPLQLVKELLNSIPHILDPIQHINNFSHMMNIMMKIGFMVDELREMNKVLLSILIFNYMSRVNLRVGNTRVGNLMELLDLVCNLLEIGIMKESNTNLKSNDIIFKAEIKKSTPEQFYNIPTALFLRLKHLIYTKINQFLIYQTVEPDKNSTKNSNRNGIVDGVGTNSTKNSNTKSTNDSSTKNSNTRYDSSTLNTNNDENINEYQLRSIIMYNNCIMDQSYQRDHSNQSGQPNQSDQSDDLNKFIINISEEMLLNKFYKVVEKKFGYPIDSEIVQRNKLLVNNLTGQMGLLTQITSQSIKLYNEQKLSNEPIEYNEQKYNEQKYNEPIEYNTKEYNMKKIIEMESKLYILNPIIKLLKYSKNSILKSLLFTNNSLHRFVGNLTFLLSYYSYINSEEYHWYFISCTTKQQHINRDIQQDIGQNIEKLEFDKCVNKLYNFYTNHIPILEICNMERNNNKVKYDLEQYTRYNYSLLYKFTNVKLHKTLKQLTNEQIVKLLFKSLNINENMYEIDKNIITIRMTIQIRILTLIEEYNTSHKKVIVIQNWYKTRKYISLKRQLINNFIRIQSLIRMKLINKTIKLQNQAKIITNQFISMII</sequence>
<gene>
    <name evidence="2" type="ORF">TA13005</name>
</gene>
<dbReference type="RefSeq" id="XP_952311.1">
    <property type="nucleotide sequence ID" value="XM_947218.1"/>
</dbReference>
<dbReference type="EMBL" id="CR940348">
    <property type="protein sequence ID" value="CAI74579.1"/>
    <property type="molecule type" value="Genomic_DNA"/>
</dbReference>
<protein>
    <submittedName>
        <fullName evidence="2">Uncharacterized protein</fullName>
    </submittedName>
</protein>
<dbReference type="VEuPathDB" id="PiroplasmaDB:TA13005"/>
<dbReference type="InterPro" id="IPR027417">
    <property type="entry name" value="P-loop_NTPase"/>
</dbReference>
<organism evidence="2 3">
    <name type="scientific">Theileria annulata</name>
    <dbReference type="NCBI Taxonomy" id="5874"/>
    <lineage>
        <taxon>Eukaryota</taxon>
        <taxon>Sar</taxon>
        <taxon>Alveolata</taxon>
        <taxon>Apicomplexa</taxon>
        <taxon>Aconoidasida</taxon>
        <taxon>Piroplasmida</taxon>
        <taxon>Theileriidae</taxon>
        <taxon>Theileria</taxon>
    </lineage>
</organism>
<feature type="compositionally biased region" description="Polar residues" evidence="1">
    <location>
        <begin position="432"/>
        <end position="442"/>
    </location>
</feature>
<dbReference type="KEGG" id="tan:TA13005"/>
<accession>Q4UEB0</accession>
<feature type="compositionally biased region" description="Low complexity" evidence="1">
    <location>
        <begin position="410"/>
        <end position="431"/>
    </location>
</feature>
<evidence type="ECO:0000313" key="3">
    <source>
        <dbReference type="Proteomes" id="UP000001950"/>
    </source>
</evidence>
<keyword evidence="3" id="KW-1185">Reference proteome</keyword>
<dbReference type="GeneID" id="3862009"/>
<feature type="region of interest" description="Disordered" evidence="1">
    <location>
        <begin position="392"/>
        <end position="442"/>
    </location>
</feature>
<reference evidence="2 3" key="1">
    <citation type="journal article" date="2005" name="Science">
        <title>Genome of the host-cell transforming parasite Theileria annulata compared with T. parva.</title>
        <authorList>
            <person name="Pain A."/>
            <person name="Renauld H."/>
            <person name="Berriman M."/>
            <person name="Murphy L."/>
            <person name="Yeats C.A."/>
            <person name="Weir W."/>
            <person name="Kerhornou A."/>
            <person name="Aslett M."/>
            <person name="Bishop R."/>
            <person name="Bouchier C."/>
            <person name="Cochet M."/>
            <person name="Coulson R.M.R."/>
            <person name="Cronin A."/>
            <person name="de Villiers E.P."/>
            <person name="Fraser A."/>
            <person name="Fosker N."/>
            <person name="Gardner M."/>
            <person name="Goble A."/>
            <person name="Griffiths-Jones S."/>
            <person name="Harris D.E."/>
            <person name="Katzer F."/>
            <person name="Larke N."/>
            <person name="Lord A."/>
            <person name="Maser P."/>
            <person name="McKellar S."/>
            <person name="Mooney P."/>
            <person name="Morton F."/>
            <person name="Nene V."/>
            <person name="O'Neil S."/>
            <person name="Price C."/>
            <person name="Quail M.A."/>
            <person name="Rabbinowitsch E."/>
            <person name="Rawlings N.D."/>
            <person name="Rutter S."/>
            <person name="Saunders D."/>
            <person name="Seeger K."/>
            <person name="Shah T."/>
            <person name="Squares R."/>
            <person name="Squares S."/>
            <person name="Tivey A."/>
            <person name="Walker A.R."/>
            <person name="Woodward J."/>
            <person name="Dobbelaere D.A.E."/>
            <person name="Langsley G."/>
            <person name="Rajandream M.A."/>
            <person name="McKeever D."/>
            <person name="Shiels B."/>
            <person name="Tait A."/>
            <person name="Barrell B.G."/>
            <person name="Hall N."/>
        </authorList>
    </citation>
    <scope>NUCLEOTIDE SEQUENCE [LARGE SCALE GENOMIC DNA]</scope>
    <source>
        <strain evidence="3">Ankara</strain>
    </source>
</reference>
<evidence type="ECO:0000256" key="1">
    <source>
        <dbReference type="SAM" id="MobiDB-lite"/>
    </source>
</evidence>
<name>Q4UEB0_THEAN</name>
<dbReference type="eggNOG" id="KOG0941">
    <property type="taxonomic scope" value="Eukaryota"/>
</dbReference>
<dbReference type="InParanoid" id="Q4UEB0"/>